<dbReference type="RefSeq" id="WP_091086972.1">
    <property type="nucleotide sequence ID" value="NZ_FMHT01000003.1"/>
</dbReference>
<reference evidence="2 3" key="1">
    <citation type="submission" date="2016-06" db="EMBL/GenBank/DDBJ databases">
        <authorList>
            <person name="Kjaerup R.B."/>
            <person name="Dalgaard T.S."/>
            <person name="Juul-Madsen H.R."/>
        </authorList>
    </citation>
    <scope>NUCLEOTIDE SEQUENCE [LARGE SCALE GENOMIC DNA]</scope>
    <source>
        <strain evidence="2 3">DSM 43818</strain>
    </source>
</reference>
<dbReference type="OrthoDB" id="3430276at2"/>
<dbReference type="EMBL" id="FMHT01000003">
    <property type="protein sequence ID" value="SCL33163.1"/>
    <property type="molecule type" value="Genomic_DNA"/>
</dbReference>
<organism evidence="2 3">
    <name type="scientific">Micromonospora nigra</name>
    <dbReference type="NCBI Taxonomy" id="145857"/>
    <lineage>
        <taxon>Bacteria</taxon>
        <taxon>Bacillati</taxon>
        <taxon>Actinomycetota</taxon>
        <taxon>Actinomycetes</taxon>
        <taxon>Micromonosporales</taxon>
        <taxon>Micromonosporaceae</taxon>
        <taxon>Micromonospora</taxon>
    </lineage>
</organism>
<dbReference type="STRING" id="145857.GA0070616_4651"/>
<evidence type="ECO:0000259" key="1">
    <source>
        <dbReference type="Pfam" id="PF04149"/>
    </source>
</evidence>
<dbReference type="AlphaFoldDB" id="A0A1C6SV73"/>
<protein>
    <recommendedName>
        <fullName evidence="1">DUF397 domain-containing protein</fullName>
    </recommendedName>
</protein>
<accession>A0A1C6SV73</accession>
<dbReference type="Proteomes" id="UP000199699">
    <property type="component" value="Unassembled WGS sequence"/>
</dbReference>
<keyword evidence="3" id="KW-1185">Reference proteome</keyword>
<gene>
    <name evidence="2" type="ORF">GA0070616_4651</name>
</gene>
<feature type="domain" description="DUF397" evidence="1">
    <location>
        <begin position="9"/>
        <end position="60"/>
    </location>
</feature>
<name>A0A1C6SV73_9ACTN</name>
<evidence type="ECO:0000313" key="2">
    <source>
        <dbReference type="EMBL" id="SCL33163.1"/>
    </source>
</evidence>
<proteinExistence type="predicted"/>
<dbReference type="Pfam" id="PF04149">
    <property type="entry name" value="DUF397"/>
    <property type="match status" value="1"/>
</dbReference>
<sequence length="66" mass="6941">MTALDLTRAEWRTSTRSVGNGNCVEVAGTGGGIAVRDSKDRQGPALAFAPTAWHAFVRGIDGVRPD</sequence>
<dbReference type="InterPro" id="IPR007278">
    <property type="entry name" value="DUF397"/>
</dbReference>
<evidence type="ECO:0000313" key="3">
    <source>
        <dbReference type="Proteomes" id="UP000199699"/>
    </source>
</evidence>